<evidence type="ECO:0000313" key="2">
    <source>
        <dbReference type="Proteomes" id="UP000030066"/>
    </source>
</evidence>
<dbReference type="AlphaFoldDB" id="A0A097ST22"/>
<protein>
    <submittedName>
        <fullName evidence="1">Uncharacterized protein</fullName>
    </submittedName>
</protein>
<reference evidence="1 2" key="1">
    <citation type="journal article" date="2014" name="PLoS ONE">
        <title>An emerging Mycoplasma associated with trichomoniasis, vaginal infection and disease.</title>
        <authorList>
            <consortium name="Vaginal Microbiome Consortium"/>
            <person name="Fettweis J.M."/>
            <person name="Serrano M.G."/>
            <person name="Huang B."/>
            <person name="Brooks J.P."/>
            <person name="Glascock A.L."/>
            <person name="Sheth N.U."/>
            <person name="Strauss J.F.III."/>
            <person name="Jefferson K.K."/>
            <person name="Buck G.A."/>
        </authorList>
    </citation>
    <scope>NUCLEOTIDE SEQUENCE [LARGE SCALE GENOMIC DNA]</scope>
    <source>
        <strain evidence="1 2">VCU_M1</strain>
    </source>
</reference>
<dbReference type="HOGENOM" id="CLU_1657624_0_0_14"/>
<keyword evidence="2" id="KW-1185">Reference proteome</keyword>
<name>A0A097ST22_9BACT</name>
<dbReference type="KEGG" id="mgj:MGM1_3720"/>
<evidence type="ECO:0000313" key="1">
    <source>
        <dbReference type="EMBL" id="AIV03744.1"/>
    </source>
</evidence>
<dbReference type="Proteomes" id="UP000030066">
    <property type="component" value="Chromosome"/>
</dbReference>
<dbReference type="STRING" id="1318617.MGM1_3720"/>
<organism evidence="1 2">
    <name type="scientific">Candidatus Malacoplasma girerdii</name>
    <dbReference type="NCBI Taxonomy" id="1318617"/>
    <lineage>
        <taxon>Bacteria</taxon>
        <taxon>Bacillati</taxon>
        <taxon>Mycoplasmatota</taxon>
        <taxon>Mycoplasmoidales</taxon>
        <taxon>Mycoplasmoidaceae</taxon>
        <taxon>Malacoplasma</taxon>
    </lineage>
</organism>
<proteinExistence type="predicted"/>
<accession>A0A097ST22</accession>
<sequence length="159" mass="18737">MIIFENSLDKTYYCIRLQTARKNTTKYNLQIDNSSYQTNEYWKNHKGVAITKDIFIIDKEILEANVDQNIYQETLPLNKSDKYLIINDLERRINSNPPDLNILKISNNLENNLVLYTTKGLINNQLNSIFYSNIDKTTKIIMLIILINLNFLMIQTRQI</sequence>
<gene>
    <name evidence="1" type="ORF">MGM1_3720</name>
</gene>
<dbReference type="eggNOG" id="ENOG5031Z8H">
    <property type="taxonomic scope" value="Bacteria"/>
</dbReference>
<dbReference type="EMBL" id="CP007711">
    <property type="protein sequence ID" value="AIV03744.1"/>
    <property type="molecule type" value="Genomic_DNA"/>
</dbReference>